<evidence type="ECO:0000313" key="3">
    <source>
        <dbReference type="EMBL" id="HFJ53980.1"/>
    </source>
</evidence>
<evidence type="ECO:0008006" key="4">
    <source>
        <dbReference type="Google" id="ProtNLM"/>
    </source>
</evidence>
<dbReference type="EMBL" id="DSTU01000006">
    <property type="protein sequence ID" value="HFJ53980.1"/>
    <property type="molecule type" value="Genomic_DNA"/>
</dbReference>
<evidence type="ECO:0000313" key="2">
    <source>
        <dbReference type="EMBL" id="HEE18154.1"/>
    </source>
</evidence>
<name>A0A7C1SD66_UNCW3</name>
<dbReference type="InterPro" id="IPR029055">
    <property type="entry name" value="Ntn_hydrolases_N"/>
</dbReference>
<organism evidence="1">
    <name type="scientific">candidate division WOR-3 bacterium</name>
    <dbReference type="NCBI Taxonomy" id="2052148"/>
    <lineage>
        <taxon>Bacteria</taxon>
        <taxon>Bacteria division WOR-3</taxon>
    </lineage>
</organism>
<protein>
    <recommendedName>
        <fullName evidence="4">Glutamine amidotransferase type-2 domain-containing protein</fullName>
    </recommendedName>
</protein>
<dbReference type="EMBL" id="DSKA01000093">
    <property type="protein sequence ID" value="HEE18154.1"/>
    <property type="molecule type" value="Genomic_DNA"/>
</dbReference>
<dbReference type="EMBL" id="DSLG01000002">
    <property type="protein sequence ID" value="HEA86504.1"/>
    <property type="molecule type" value="Genomic_DNA"/>
</dbReference>
<sequence>MSRFFAAAGRFKMEWLLAAAFGDGARLIEDRQLSGEWGLGYCHGNRLELVRSPGRKTEPGLLKALLELKTDMAVIYQHELLPESTPAGRIPPYIRYEQGRHWMFCHAGRVTRAEALFGSWQRSSGGLTTGELLFAYVFDRFNPEQPQESLNGLLAQLAGEPELSFCLMSADVLAFVCRTDDRGDNPARLWLGRGELIRVICSGRVINLPGISWEPIPSEQVIFIRRQRWAVV</sequence>
<dbReference type="Gene3D" id="3.60.20.10">
    <property type="entry name" value="Glutamine Phosphoribosylpyrophosphate, subunit 1, domain 1"/>
    <property type="match status" value="1"/>
</dbReference>
<accession>A0A7C1SD66</accession>
<reference evidence="1" key="1">
    <citation type="journal article" date="2020" name="mSystems">
        <title>Genome- and Community-Level Interaction Insights into Carbon Utilization and Element Cycling Functions of Hydrothermarchaeota in Hydrothermal Sediment.</title>
        <authorList>
            <person name="Zhou Z."/>
            <person name="Liu Y."/>
            <person name="Xu W."/>
            <person name="Pan J."/>
            <person name="Luo Z.H."/>
            <person name="Li M."/>
        </authorList>
    </citation>
    <scope>NUCLEOTIDE SEQUENCE [LARGE SCALE GENOMIC DNA]</scope>
    <source>
        <strain evidence="2">SpSt-236</strain>
        <strain evidence="1">SpSt-265</strain>
        <strain evidence="3">SpSt-465</strain>
    </source>
</reference>
<evidence type="ECO:0000313" key="1">
    <source>
        <dbReference type="EMBL" id="HEA86504.1"/>
    </source>
</evidence>
<gene>
    <name evidence="2" type="ORF">ENP62_01200</name>
    <name evidence="1" type="ORF">ENP94_00655</name>
    <name evidence="3" type="ORF">ENS16_04740</name>
</gene>
<comment type="caution">
    <text evidence="1">The sequence shown here is derived from an EMBL/GenBank/DDBJ whole genome shotgun (WGS) entry which is preliminary data.</text>
</comment>
<proteinExistence type="predicted"/>
<dbReference type="AlphaFoldDB" id="A0A7C1SD66"/>